<dbReference type="Gene3D" id="1.25.40.10">
    <property type="entry name" value="Tetratricopeptide repeat domain"/>
    <property type="match status" value="5"/>
</dbReference>
<dbReference type="Proteomes" id="UP000825935">
    <property type="component" value="Chromosome 5"/>
</dbReference>
<name>A0A8T2UXJ8_CERRI</name>
<feature type="repeat" description="PPR" evidence="2">
    <location>
        <begin position="426"/>
        <end position="460"/>
    </location>
</feature>
<dbReference type="Pfam" id="PF01535">
    <property type="entry name" value="PPR"/>
    <property type="match status" value="5"/>
</dbReference>
<feature type="repeat" description="PPR" evidence="2">
    <location>
        <begin position="548"/>
        <end position="582"/>
    </location>
</feature>
<evidence type="ECO:0000259" key="3">
    <source>
        <dbReference type="Pfam" id="PF14432"/>
    </source>
</evidence>
<dbReference type="InterPro" id="IPR032867">
    <property type="entry name" value="DYW_dom"/>
</dbReference>
<accession>A0A8T2UXJ8</accession>
<dbReference type="PROSITE" id="PS51375">
    <property type="entry name" value="PPR"/>
    <property type="match status" value="7"/>
</dbReference>
<evidence type="ECO:0000256" key="2">
    <source>
        <dbReference type="PROSITE-ProRule" id="PRU00708"/>
    </source>
</evidence>
<dbReference type="GO" id="GO:0008270">
    <property type="term" value="F:zinc ion binding"/>
    <property type="evidence" value="ECO:0007669"/>
    <property type="project" value="InterPro"/>
</dbReference>
<dbReference type="InterPro" id="IPR011990">
    <property type="entry name" value="TPR-like_helical_dom_sf"/>
</dbReference>
<feature type="repeat" description="PPR" evidence="2">
    <location>
        <begin position="22"/>
        <end position="56"/>
    </location>
</feature>
<sequence length="845" mass="94548">MFVGCGSLPDAQSAFNTLTHRSEMSWVSLLRGYFDKGDFRNVLHIFRKMQKDRVPYNRHTIVVPLKACARLNQIEEGRDVHSEACRQGLEDDLFIGNTLIDMYAKCGSIDEASCVFDKLSTQDVVSWNVLMRGYLEHGLPDKVFDCFDKVNTAGIAVDQVTLLCCLNACCNVENLKEGHATYAAIMKHGLERELVLGNASIDMYTKCGALMEAKHVLDHMFVRDVISWTTLIAGYVENGCGEEALKCLKNMKHDGVSPNAATLVCSLKACSSTRSIDMGRKIQADIPETLYRSDPTIGNTLVDMFAKCGSLMEALQIFNELPKRTIVSWNALIAGYVEHGHGNDALNCFDQMQLDCMSPDASTLNCSLKACGLIRSSIKSQVVHSEIVKKGLEQSYLIGNTLVDVYVKCNLLADGRYVFDRQKVRNVISWTALISGYADRGVSRDALDCLEEMEVDGVVPNAVTMTCSLKACSNIGAIDVGQALHAQTVKRGILYTDYSDRFSKIGDKAFHELATEQLQLENALVDMYGKCGNVLDAHDVFGSMPMHDLVSWNALITGYSRQGHAEIVFELFDGMAEEAVHPDEITFLSILSVCSHAGLVQKARSYFKAMTEYNLSPKSEHYNCVIDLLGRAGQILEATEMLERMPYQPTIFAWCSMLGACRKWGNVKLGQHAFECVLRLDSQHAAAFMLMFSIYVDACMWEEAKKVEEALQALKQPGQSLVDIFGVVHTFCEEDVDNMRHKELHAKLREVYLEMEKRDSTNVLTKTSNSINCSCKHSERLALVYGLLNTSERSQIHIVKNVPICEDCHNVMTFISRTERRKIVFKDKICYHEFKNGKCSCGYYC</sequence>
<feature type="repeat" description="PPR" evidence="2">
    <location>
        <begin position="224"/>
        <end position="258"/>
    </location>
</feature>
<dbReference type="PANTHER" id="PTHR24015:SF548">
    <property type="entry name" value="OS08G0340900 PROTEIN"/>
    <property type="match status" value="1"/>
</dbReference>
<dbReference type="FunFam" id="1.25.40.10:FF:000090">
    <property type="entry name" value="Pentatricopeptide repeat-containing protein, chloroplastic"/>
    <property type="match status" value="1"/>
</dbReference>
<keyword evidence="5" id="KW-1185">Reference proteome</keyword>
<keyword evidence="1" id="KW-0677">Repeat</keyword>
<dbReference type="EMBL" id="CM035410">
    <property type="protein sequence ID" value="KAH7436789.1"/>
    <property type="molecule type" value="Genomic_DNA"/>
</dbReference>
<feature type="repeat" description="PPR" evidence="2">
    <location>
        <begin position="583"/>
        <end position="617"/>
    </location>
</feature>
<dbReference type="GO" id="GO:0009451">
    <property type="term" value="P:RNA modification"/>
    <property type="evidence" value="ECO:0007669"/>
    <property type="project" value="InterPro"/>
</dbReference>
<feature type="domain" description="DYW" evidence="3">
    <location>
        <begin position="772"/>
        <end position="844"/>
    </location>
</feature>
<reference evidence="4" key="1">
    <citation type="submission" date="2021-08" db="EMBL/GenBank/DDBJ databases">
        <title>WGS assembly of Ceratopteris richardii.</title>
        <authorList>
            <person name="Marchant D.B."/>
            <person name="Chen G."/>
            <person name="Jenkins J."/>
            <person name="Shu S."/>
            <person name="Leebens-Mack J."/>
            <person name="Grimwood J."/>
            <person name="Schmutz J."/>
            <person name="Soltis P."/>
            <person name="Soltis D."/>
            <person name="Chen Z.-H."/>
        </authorList>
    </citation>
    <scope>NUCLEOTIDE SEQUENCE</scope>
    <source>
        <strain evidence="4">Whitten #5841</strain>
        <tissue evidence="4">Leaf</tissue>
    </source>
</reference>
<feature type="repeat" description="PPR" evidence="2">
    <location>
        <begin position="123"/>
        <end position="157"/>
    </location>
</feature>
<dbReference type="InterPro" id="IPR046960">
    <property type="entry name" value="PPR_At4g14850-like_plant"/>
</dbReference>
<dbReference type="GO" id="GO:0003729">
    <property type="term" value="F:mRNA binding"/>
    <property type="evidence" value="ECO:0007669"/>
    <property type="project" value="UniProtKB-ARBA"/>
</dbReference>
<proteinExistence type="predicted"/>
<dbReference type="OMA" id="LTHRSEM"/>
<dbReference type="FunFam" id="1.25.40.10:FF:000073">
    <property type="entry name" value="Pentatricopeptide repeat-containing protein chloroplastic"/>
    <property type="match status" value="1"/>
</dbReference>
<dbReference type="PANTHER" id="PTHR24015">
    <property type="entry name" value="OS07G0578800 PROTEIN-RELATED"/>
    <property type="match status" value="1"/>
</dbReference>
<dbReference type="OrthoDB" id="185373at2759"/>
<evidence type="ECO:0000313" key="4">
    <source>
        <dbReference type="EMBL" id="KAH7436789.1"/>
    </source>
</evidence>
<protein>
    <recommendedName>
        <fullName evidence="3">DYW domain-containing protein</fullName>
    </recommendedName>
</protein>
<dbReference type="NCBIfam" id="TIGR00756">
    <property type="entry name" value="PPR"/>
    <property type="match status" value="9"/>
</dbReference>
<comment type="caution">
    <text evidence="4">The sequence shown here is derived from an EMBL/GenBank/DDBJ whole genome shotgun (WGS) entry which is preliminary data.</text>
</comment>
<dbReference type="Pfam" id="PF14432">
    <property type="entry name" value="DYW_deaminase"/>
    <property type="match status" value="1"/>
</dbReference>
<feature type="repeat" description="PPR" evidence="2">
    <location>
        <begin position="325"/>
        <end position="359"/>
    </location>
</feature>
<organism evidence="4 5">
    <name type="scientific">Ceratopteris richardii</name>
    <name type="common">Triangle waterfern</name>
    <dbReference type="NCBI Taxonomy" id="49495"/>
    <lineage>
        <taxon>Eukaryota</taxon>
        <taxon>Viridiplantae</taxon>
        <taxon>Streptophyta</taxon>
        <taxon>Embryophyta</taxon>
        <taxon>Tracheophyta</taxon>
        <taxon>Polypodiopsida</taxon>
        <taxon>Polypodiidae</taxon>
        <taxon>Polypodiales</taxon>
        <taxon>Pteridineae</taxon>
        <taxon>Pteridaceae</taxon>
        <taxon>Parkerioideae</taxon>
        <taxon>Ceratopteris</taxon>
    </lineage>
</organism>
<dbReference type="Pfam" id="PF13041">
    <property type="entry name" value="PPR_2"/>
    <property type="match status" value="5"/>
</dbReference>
<dbReference type="AlphaFoldDB" id="A0A8T2UXJ8"/>
<gene>
    <name evidence="4" type="ORF">KP509_05G036100</name>
</gene>
<evidence type="ECO:0000256" key="1">
    <source>
        <dbReference type="ARBA" id="ARBA00022737"/>
    </source>
</evidence>
<evidence type="ECO:0000313" key="5">
    <source>
        <dbReference type="Proteomes" id="UP000825935"/>
    </source>
</evidence>
<dbReference type="InterPro" id="IPR002885">
    <property type="entry name" value="PPR_rpt"/>
</dbReference>
<dbReference type="FunFam" id="1.25.40.10:FF:000031">
    <property type="entry name" value="Pentatricopeptide repeat-containing protein mitochondrial"/>
    <property type="match status" value="1"/>
</dbReference>